<accession>A0A6I9RGZ6</accession>
<evidence type="ECO:0000256" key="6">
    <source>
        <dbReference type="ARBA" id="ARBA00022729"/>
    </source>
</evidence>
<dbReference type="InterPro" id="IPR002902">
    <property type="entry name" value="GNK2"/>
</dbReference>
<dbReference type="RefSeq" id="XP_010926114.1">
    <property type="nucleotide sequence ID" value="XM_010927812.3"/>
</dbReference>
<protein>
    <submittedName>
        <fullName evidence="17">Plasmodesmata-located protein 8</fullName>
    </submittedName>
</protein>
<keyword evidence="7" id="KW-0677">Repeat</keyword>
<evidence type="ECO:0000256" key="3">
    <source>
        <dbReference type="ARBA" id="ARBA00022475"/>
    </source>
</evidence>
<dbReference type="Pfam" id="PF01657">
    <property type="entry name" value="Stress-antifung"/>
    <property type="match status" value="2"/>
</dbReference>
<keyword evidence="4" id="KW-0945">Host-virus interaction</keyword>
<evidence type="ECO:0000256" key="13">
    <source>
        <dbReference type="ARBA" id="ARBA00038393"/>
    </source>
</evidence>
<comment type="subcellular location">
    <subcellularLocation>
        <location evidence="12">Cell junction</location>
        <location evidence="12">Plasmodesma</location>
    </subcellularLocation>
    <subcellularLocation>
        <location evidence="1">Cell membrane</location>
        <topology evidence="1">Single-pass type I membrane protein</topology>
    </subcellularLocation>
</comment>
<proteinExistence type="inferred from homology"/>
<dbReference type="InParanoid" id="A0A6I9RGZ6"/>
<dbReference type="PANTHER" id="PTHR32080:SF3">
    <property type="entry name" value="PLASMODESMATA-LOCATED PROTEIN 7"/>
    <property type="match status" value="1"/>
</dbReference>
<keyword evidence="5" id="KW-0812">Transmembrane</keyword>
<evidence type="ECO:0000256" key="2">
    <source>
        <dbReference type="ARBA" id="ARBA00022448"/>
    </source>
</evidence>
<gene>
    <name evidence="17" type="primary">LOC105048495</name>
</gene>
<dbReference type="FunFam" id="3.30.430.20:FF:000001">
    <property type="entry name" value="cysteine-rich repeat secretory protein 3"/>
    <property type="match status" value="1"/>
</dbReference>
<evidence type="ECO:0000256" key="7">
    <source>
        <dbReference type="ARBA" id="ARBA00022737"/>
    </source>
</evidence>
<keyword evidence="2" id="KW-0813">Transport</keyword>
<keyword evidence="9" id="KW-1133">Transmembrane helix</keyword>
<keyword evidence="16" id="KW-1185">Reference proteome</keyword>
<sequence>MKIYPLSYVSLLLLHSLLLSTGAASGDDSTLVYAACSNLKYDPNSPYQSNLDSLLTSFANAAALSTYSNFSSSFATPAAPIFGLYQCRSDLSLPDCASCVRSALPQLSTLCPSDTAATLQLRGCYLRYGNDSFLGRPDTSLSFKRCGPAATSDHSATMSDMALSSLASPGAAVGPFRLGVAGQVRGAAQCVGDLSPEDCGACLAHAVGQLRAECGDSESGDMYLGKCYARFWSGDGDDDFSSAHRRSLYRALWLLLSVVAASI</sequence>
<evidence type="ECO:0000256" key="12">
    <source>
        <dbReference type="ARBA" id="ARBA00024184"/>
    </source>
</evidence>
<dbReference type="AlphaFoldDB" id="A0A6I9RGZ6"/>
<feature type="signal peptide" evidence="14">
    <location>
        <begin position="1"/>
        <end position="26"/>
    </location>
</feature>
<dbReference type="GO" id="GO:0005886">
    <property type="term" value="C:plasma membrane"/>
    <property type="evidence" value="ECO:0007669"/>
    <property type="project" value="UniProtKB-SubCell"/>
</dbReference>
<dbReference type="InterPro" id="IPR051378">
    <property type="entry name" value="Cell2Cell_Antifungal"/>
</dbReference>
<dbReference type="PROSITE" id="PS51473">
    <property type="entry name" value="GNK2"/>
    <property type="match status" value="2"/>
</dbReference>
<evidence type="ECO:0000313" key="16">
    <source>
        <dbReference type="Proteomes" id="UP000504607"/>
    </source>
</evidence>
<keyword evidence="6 14" id="KW-0732">Signal</keyword>
<comment type="similarity">
    <text evidence="13">Belongs to the cysteine-rich repeat secretory protein family. Plasmodesmata-located proteins (PDLD) subfamily.</text>
</comment>
<keyword evidence="8" id="KW-0965">Cell junction</keyword>
<dbReference type="CDD" id="cd23509">
    <property type="entry name" value="Gnk2-like"/>
    <property type="match status" value="2"/>
</dbReference>
<keyword evidence="10" id="KW-0472">Membrane</keyword>
<dbReference type="KEGG" id="egu:105048495"/>
<feature type="domain" description="Gnk2-homologous" evidence="15">
    <location>
        <begin position="29"/>
        <end position="133"/>
    </location>
</feature>
<evidence type="ECO:0000256" key="14">
    <source>
        <dbReference type="SAM" id="SignalP"/>
    </source>
</evidence>
<evidence type="ECO:0000256" key="1">
    <source>
        <dbReference type="ARBA" id="ARBA00004251"/>
    </source>
</evidence>
<evidence type="ECO:0000259" key="15">
    <source>
        <dbReference type="PROSITE" id="PS51473"/>
    </source>
</evidence>
<dbReference type="Gene3D" id="3.30.430.20">
    <property type="entry name" value="Gnk2 domain, C-X8-C-X2-C motif"/>
    <property type="match status" value="2"/>
</dbReference>
<evidence type="ECO:0000256" key="8">
    <source>
        <dbReference type="ARBA" id="ARBA00022949"/>
    </source>
</evidence>
<evidence type="ECO:0000256" key="9">
    <source>
        <dbReference type="ARBA" id="ARBA00022989"/>
    </source>
</evidence>
<dbReference type="InterPro" id="IPR038408">
    <property type="entry name" value="GNK2_sf"/>
</dbReference>
<evidence type="ECO:0000256" key="5">
    <source>
        <dbReference type="ARBA" id="ARBA00022692"/>
    </source>
</evidence>
<evidence type="ECO:0000256" key="11">
    <source>
        <dbReference type="ARBA" id="ARBA00023157"/>
    </source>
</evidence>
<evidence type="ECO:0000313" key="17">
    <source>
        <dbReference type="RefSeq" id="XP_010926114.1"/>
    </source>
</evidence>
<evidence type="ECO:0000256" key="4">
    <source>
        <dbReference type="ARBA" id="ARBA00022581"/>
    </source>
</evidence>
<organism evidence="16 17">
    <name type="scientific">Elaeis guineensis var. tenera</name>
    <name type="common">Oil palm</name>
    <dbReference type="NCBI Taxonomy" id="51953"/>
    <lineage>
        <taxon>Eukaryota</taxon>
        <taxon>Viridiplantae</taxon>
        <taxon>Streptophyta</taxon>
        <taxon>Embryophyta</taxon>
        <taxon>Tracheophyta</taxon>
        <taxon>Spermatophyta</taxon>
        <taxon>Magnoliopsida</taxon>
        <taxon>Liliopsida</taxon>
        <taxon>Arecaceae</taxon>
        <taxon>Arecoideae</taxon>
        <taxon>Cocoseae</taxon>
        <taxon>Elaeidinae</taxon>
        <taxon>Elaeis</taxon>
    </lineage>
</organism>
<keyword evidence="3" id="KW-1003">Cell membrane</keyword>
<dbReference type="GO" id="GO:0009506">
    <property type="term" value="C:plasmodesma"/>
    <property type="evidence" value="ECO:0007669"/>
    <property type="project" value="UniProtKB-SubCell"/>
</dbReference>
<dbReference type="GeneID" id="105048495"/>
<name>A0A6I9RGZ6_ELAGV</name>
<dbReference type="Proteomes" id="UP000504607">
    <property type="component" value="Chromosome 7"/>
</dbReference>
<keyword evidence="11" id="KW-1015">Disulfide bond</keyword>
<dbReference type="PANTHER" id="PTHR32080">
    <property type="entry name" value="ANTIFUNGAL PROTEIN GINKBILOBIN-2-LIKE"/>
    <property type="match status" value="1"/>
</dbReference>
<feature type="domain" description="Gnk2-homologous" evidence="15">
    <location>
        <begin position="138"/>
        <end position="236"/>
    </location>
</feature>
<evidence type="ECO:0000256" key="10">
    <source>
        <dbReference type="ARBA" id="ARBA00023136"/>
    </source>
</evidence>
<dbReference type="OrthoDB" id="1097929at2759"/>
<feature type="chain" id="PRO_5027066071" evidence="14">
    <location>
        <begin position="27"/>
        <end position="263"/>
    </location>
</feature>
<reference evidence="17" key="1">
    <citation type="submission" date="2025-08" db="UniProtKB">
        <authorList>
            <consortium name="RefSeq"/>
        </authorList>
    </citation>
    <scope>IDENTIFICATION</scope>
</reference>